<feature type="transmembrane region" description="Helical" evidence="6">
    <location>
        <begin position="114"/>
        <end position="134"/>
    </location>
</feature>
<proteinExistence type="predicted"/>
<evidence type="ECO:0000313" key="7">
    <source>
        <dbReference type="EMBL" id="VAW52568.1"/>
    </source>
</evidence>
<feature type="transmembrane region" description="Helical" evidence="6">
    <location>
        <begin position="141"/>
        <end position="157"/>
    </location>
</feature>
<feature type="transmembrane region" description="Helical" evidence="6">
    <location>
        <begin position="26"/>
        <end position="43"/>
    </location>
</feature>
<keyword evidence="3 6" id="KW-0812">Transmembrane</keyword>
<protein>
    <submittedName>
        <fullName evidence="7">FIG01964566: Predicted membrane protein, hemolysin III homolog</fullName>
    </submittedName>
</protein>
<feature type="transmembrane region" description="Helical" evidence="6">
    <location>
        <begin position="49"/>
        <end position="69"/>
    </location>
</feature>
<evidence type="ECO:0000256" key="4">
    <source>
        <dbReference type="ARBA" id="ARBA00022989"/>
    </source>
</evidence>
<gene>
    <name evidence="7" type="ORF">MNBD_GAMMA05-881</name>
</gene>
<keyword evidence="4 6" id="KW-1133">Transmembrane helix</keyword>
<sequence>MCDSAGIEDENEYSLLEERLNISSHTIGLLFSVIALILLVIRASEIDDVMYLISFSVFGISLIVLYAASTFYHSAQIPALRNRMRIVDHAAIYVLIAGTYTPFTLVVLNDRAGWIIFAVSWSMATIGIVLKLFFTGKYDRISTFMYVFMGWIIVFAFEPLIEKLPYDGLFWLVTGGVSYTVGAILYGIDKIKFNHAIFHVFVLLGSVCHFVSVYFYVLPVS</sequence>
<dbReference type="PANTHER" id="PTHR20855:SF3">
    <property type="entry name" value="LD03007P"/>
    <property type="match status" value="1"/>
</dbReference>
<dbReference type="AlphaFoldDB" id="A0A3B0W9F1"/>
<dbReference type="PANTHER" id="PTHR20855">
    <property type="entry name" value="ADIPOR/PROGESTIN RECEPTOR-RELATED"/>
    <property type="match status" value="1"/>
</dbReference>
<name>A0A3B0W9F1_9ZZZZ</name>
<reference evidence="7" key="1">
    <citation type="submission" date="2018-06" db="EMBL/GenBank/DDBJ databases">
        <authorList>
            <person name="Zhirakovskaya E."/>
        </authorList>
    </citation>
    <scope>NUCLEOTIDE SEQUENCE</scope>
</reference>
<evidence type="ECO:0000256" key="3">
    <source>
        <dbReference type="ARBA" id="ARBA00022692"/>
    </source>
</evidence>
<keyword evidence="5 6" id="KW-0472">Membrane</keyword>
<accession>A0A3B0W9F1</accession>
<dbReference type="Pfam" id="PF03006">
    <property type="entry name" value="HlyIII"/>
    <property type="match status" value="1"/>
</dbReference>
<dbReference type="GO" id="GO:0005886">
    <property type="term" value="C:plasma membrane"/>
    <property type="evidence" value="ECO:0007669"/>
    <property type="project" value="UniProtKB-SubCell"/>
</dbReference>
<feature type="transmembrane region" description="Helical" evidence="6">
    <location>
        <begin position="90"/>
        <end position="108"/>
    </location>
</feature>
<keyword evidence="2" id="KW-1003">Cell membrane</keyword>
<organism evidence="7">
    <name type="scientific">hydrothermal vent metagenome</name>
    <dbReference type="NCBI Taxonomy" id="652676"/>
    <lineage>
        <taxon>unclassified sequences</taxon>
        <taxon>metagenomes</taxon>
        <taxon>ecological metagenomes</taxon>
    </lineage>
</organism>
<dbReference type="InterPro" id="IPR004254">
    <property type="entry name" value="AdipoR/HlyIII-related"/>
</dbReference>
<dbReference type="EMBL" id="UOFE01000029">
    <property type="protein sequence ID" value="VAW52568.1"/>
    <property type="molecule type" value="Genomic_DNA"/>
</dbReference>
<comment type="subcellular location">
    <subcellularLocation>
        <location evidence="1">Cell membrane</location>
        <topology evidence="1">Multi-pass membrane protein</topology>
    </subcellularLocation>
</comment>
<feature type="transmembrane region" description="Helical" evidence="6">
    <location>
        <begin position="200"/>
        <end position="218"/>
    </location>
</feature>
<evidence type="ECO:0000256" key="5">
    <source>
        <dbReference type="ARBA" id="ARBA00023136"/>
    </source>
</evidence>
<dbReference type="NCBIfam" id="TIGR01065">
    <property type="entry name" value="hlyIII"/>
    <property type="match status" value="1"/>
</dbReference>
<evidence type="ECO:0000256" key="6">
    <source>
        <dbReference type="SAM" id="Phobius"/>
    </source>
</evidence>
<dbReference type="InterPro" id="IPR005744">
    <property type="entry name" value="Hy-lIII"/>
</dbReference>
<evidence type="ECO:0000256" key="1">
    <source>
        <dbReference type="ARBA" id="ARBA00004651"/>
    </source>
</evidence>
<feature type="transmembrane region" description="Helical" evidence="6">
    <location>
        <begin position="169"/>
        <end position="188"/>
    </location>
</feature>
<evidence type="ECO:0000256" key="2">
    <source>
        <dbReference type="ARBA" id="ARBA00022475"/>
    </source>
</evidence>
<dbReference type="GO" id="GO:0140911">
    <property type="term" value="F:pore-forming activity"/>
    <property type="evidence" value="ECO:0007669"/>
    <property type="project" value="InterPro"/>
</dbReference>